<protein>
    <recommendedName>
        <fullName evidence="7">Globin family profile domain-containing protein</fullName>
    </recommendedName>
</protein>
<dbReference type="InterPro" id="IPR012292">
    <property type="entry name" value="Globin/Proto"/>
</dbReference>
<sequence>MSTETWISGAHKRKETLLSQIGGEKILKEAVDLFYKHLLSDPDLSRFFHGTNMEILKWHVLNFMSVAFGDVPKTFDLENLILDQHKFLFEDPYGLSVDDFDRFVGCFKMTLAELDIENDVVEEAVGVLQRLQPVFEKGQRDAELRKKTESRQLHFLQTAALASVVGMAVLSWAKKRN</sequence>
<proteinExistence type="predicted"/>
<dbReference type="GO" id="GO:0019825">
    <property type="term" value="F:oxygen binding"/>
    <property type="evidence" value="ECO:0007669"/>
    <property type="project" value="InterPro"/>
</dbReference>
<dbReference type="GO" id="GO:0020037">
    <property type="term" value="F:heme binding"/>
    <property type="evidence" value="ECO:0007669"/>
    <property type="project" value="InterPro"/>
</dbReference>
<dbReference type="AlphaFoldDB" id="A0A7S4T4D7"/>
<keyword evidence="5" id="KW-1133">Transmembrane helix</keyword>
<organism evidence="6">
    <name type="scientific">Ditylum brightwellii</name>
    <dbReference type="NCBI Taxonomy" id="49249"/>
    <lineage>
        <taxon>Eukaryota</taxon>
        <taxon>Sar</taxon>
        <taxon>Stramenopiles</taxon>
        <taxon>Ochrophyta</taxon>
        <taxon>Bacillariophyta</taxon>
        <taxon>Mediophyceae</taxon>
        <taxon>Lithodesmiophycidae</taxon>
        <taxon>Lithodesmiales</taxon>
        <taxon>Lithodesmiaceae</taxon>
        <taxon>Ditylum</taxon>
    </lineage>
</organism>
<keyword evidence="3" id="KW-0479">Metal-binding</keyword>
<dbReference type="CDD" id="cd00454">
    <property type="entry name" value="TrHb1_N"/>
    <property type="match status" value="1"/>
</dbReference>
<evidence type="ECO:0008006" key="7">
    <source>
        <dbReference type="Google" id="ProtNLM"/>
    </source>
</evidence>
<name>A0A7S4T4D7_9STRA</name>
<evidence type="ECO:0000256" key="4">
    <source>
        <dbReference type="ARBA" id="ARBA00023004"/>
    </source>
</evidence>
<evidence type="ECO:0000313" key="6">
    <source>
        <dbReference type="EMBL" id="CAE4664831.1"/>
    </source>
</evidence>
<dbReference type="SUPFAM" id="SSF46458">
    <property type="entry name" value="Globin-like"/>
    <property type="match status" value="1"/>
</dbReference>
<evidence type="ECO:0000256" key="2">
    <source>
        <dbReference type="ARBA" id="ARBA00022617"/>
    </source>
</evidence>
<keyword evidence="4" id="KW-0408">Iron</keyword>
<dbReference type="Pfam" id="PF01152">
    <property type="entry name" value="Bac_globin"/>
    <property type="match status" value="1"/>
</dbReference>
<feature type="transmembrane region" description="Helical" evidence="5">
    <location>
        <begin position="153"/>
        <end position="173"/>
    </location>
</feature>
<keyword evidence="2" id="KW-0349">Heme</keyword>
<gene>
    <name evidence="6" type="ORF">DBRI00130_LOCUS42490</name>
</gene>
<dbReference type="GO" id="GO:0046872">
    <property type="term" value="F:metal ion binding"/>
    <property type="evidence" value="ECO:0007669"/>
    <property type="project" value="UniProtKB-KW"/>
</dbReference>
<accession>A0A7S4T4D7</accession>
<evidence type="ECO:0000256" key="1">
    <source>
        <dbReference type="ARBA" id="ARBA00022448"/>
    </source>
</evidence>
<dbReference type="InterPro" id="IPR009050">
    <property type="entry name" value="Globin-like_sf"/>
</dbReference>
<keyword evidence="5" id="KW-0472">Membrane</keyword>
<dbReference type="Gene3D" id="1.10.490.10">
    <property type="entry name" value="Globins"/>
    <property type="match status" value="1"/>
</dbReference>
<evidence type="ECO:0000256" key="3">
    <source>
        <dbReference type="ARBA" id="ARBA00022723"/>
    </source>
</evidence>
<reference evidence="6" key="1">
    <citation type="submission" date="2021-01" db="EMBL/GenBank/DDBJ databases">
        <authorList>
            <person name="Corre E."/>
            <person name="Pelletier E."/>
            <person name="Niang G."/>
            <person name="Scheremetjew M."/>
            <person name="Finn R."/>
            <person name="Kale V."/>
            <person name="Holt S."/>
            <person name="Cochrane G."/>
            <person name="Meng A."/>
            <person name="Brown T."/>
            <person name="Cohen L."/>
        </authorList>
    </citation>
    <scope>NUCLEOTIDE SEQUENCE</scope>
    <source>
        <strain evidence="6">GSO104</strain>
    </source>
</reference>
<evidence type="ECO:0000256" key="5">
    <source>
        <dbReference type="SAM" id="Phobius"/>
    </source>
</evidence>
<keyword evidence="5" id="KW-0812">Transmembrane</keyword>
<keyword evidence="1" id="KW-0813">Transport</keyword>
<dbReference type="EMBL" id="HBNS01059095">
    <property type="protein sequence ID" value="CAE4664831.1"/>
    <property type="molecule type" value="Transcribed_RNA"/>
</dbReference>
<dbReference type="InterPro" id="IPR001486">
    <property type="entry name" value="Hemoglobin_trunc"/>
</dbReference>